<evidence type="ECO:0000313" key="1">
    <source>
        <dbReference type="EMBL" id="OAB80266.1"/>
    </source>
</evidence>
<evidence type="ECO:0000313" key="2">
    <source>
        <dbReference type="Proteomes" id="UP000077013"/>
    </source>
</evidence>
<dbReference type="OrthoDB" id="1452676at2"/>
<keyword evidence="2" id="KW-1185">Reference proteome</keyword>
<dbReference type="AlphaFoldDB" id="A0A167J2A0"/>
<gene>
    <name evidence="1" type="ORF">ULVI_05890</name>
</gene>
<dbReference type="STRING" id="1763537.ULVI_05890"/>
<dbReference type="RefSeq" id="WP_068590670.1">
    <property type="nucleotide sequence ID" value="NZ_LRXL01000026.1"/>
</dbReference>
<sequence>MFKRIGFIISVLGCITLASCGSDDSRSCTTCTSDQSPTAFEVCQESSGNASVNGENTGTPYDAYISGLQDAGATCGGS</sequence>
<dbReference type="Proteomes" id="UP000077013">
    <property type="component" value="Unassembled WGS sequence"/>
</dbReference>
<proteinExistence type="predicted"/>
<organism evidence="1 2">
    <name type="scientific">Cochleicola gelatinilyticus</name>
    <dbReference type="NCBI Taxonomy" id="1763537"/>
    <lineage>
        <taxon>Bacteria</taxon>
        <taxon>Pseudomonadati</taxon>
        <taxon>Bacteroidota</taxon>
        <taxon>Flavobacteriia</taxon>
        <taxon>Flavobacteriales</taxon>
        <taxon>Flavobacteriaceae</taxon>
        <taxon>Cochleicola</taxon>
    </lineage>
</organism>
<accession>A0A167J2A0</accession>
<protein>
    <submittedName>
        <fullName evidence="1">Uncharacterized protein</fullName>
    </submittedName>
</protein>
<comment type="caution">
    <text evidence="1">The sequence shown here is derived from an EMBL/GenBank/DDBJ whole genome shotgun (WGS) entry which is preliminary data.</text>
</comment>
<dbReference type="PROSITE" id="PS51257">
    <property type="entry name" value="PROKAR_LIPOPROTEIN"/>
    <property type="match status" value="1"/>
</dbReference>
<reference evidence="1 2" key="1">
    <citation type="submission" date="2016-02" db="EMBL/GenBank/DDBJ databases">
        <title>Ulvibacter sp. LPB0005, isolated from Thais luteostoma.</title>
        <authorList>
            <person name="Shin S.-K."/>
            <person name="Yi H."/>
        </authorList>
    </citation>
    <scope>NUCLEOTIDE SEQUENCE [LARGE SCALE GENOMIC DNA]</scope>
    <source>
        <strain evidence="1 2">LPB0005</strain>
    </source>
</reference>
<name>A0A167J2A0_9FLAO</name>
<dbReference type="EMBL" id="LRXL01000026">
    <property type="protein sequence ID" value="OAB80266.1"/>
    <property type="molecule type" value="Genomic_DNA"/>
</dbReference>